<keyword evidence="2" id="KW-1185">Reference proteome</keyword>
<sequence>MADLSEWSSLVTGRHDDFDSLTVRALTGGAMGQSFASPFPVIGSDNRRYFVKALEGCPEHARGSLAVEYVVAQVGRLIGAPVCDSGLIRIPDDLAGWPMPFGKLQPGIAHACLALDRAIETRPQLTSRTQDDNRRRQVGVYALYDWCFGSDPQWLHDLSNDRSIYSHDHGLYLPPNDGTVRRTYLELSVDEPNELPDPPSGLDPGAIDEVSAALERIGRDALVKVVRGVPASWPVSDDDLEALGWFLERRAPTTAARLRALI</sequence>
<dbReference type="RefSeq" id="WP_362778288.1">
    <property type="nucleotide sequence ID" value="NZ_JBHSBC010000022.1"/>
</dbReference>
<evidence type="ECO:0000313" key="1">
    <source>
        <dbReference type="EMBL" id="MFC3983009.1"/>
    </source>
</evidence>
<gene>
    <name evidence="1" type="ORF">ACFOYY_22955</name>
</gene>
<reference evidence="2" key="1">
    <citation type="journal article" date="2019" name="Int. J. Syst. Evol. Microbiol.">
        <title>The Global Catalogue of Microorganisms (GCM) 10K type strain sequencing project: providing services to taxonomists for standard genome sequencing and annotation.</title>
        <authorList>
            <consortium name="The Broad Institute Genomics Platform"/>
            <consortium name="The Broad Institute Genome Sequencing Center for Infectious Disease"/>
            <person name="Wu L."/>
            <person name="Ma J."/>
        </authorList>
    </citation>
    <scope>NUCLEOTIDE SEQUENCE [LARGE SCALE GENOMIC DNA]</scope>
    <source>
        <strain evidence="2">TBRC 7912</strain>
    </source>
</reference>
<dbReference type="EMBL" id="JBHSBC010000022">
    <property type="protein sequence ID" value="MFC3983009.1"/>
    <property type="molecule type" value="Genomic_DNA"/>
</dbReference>
<protein>
    <submittedName>
        <fullName evidence="1">Uncharacterized protein</fullName>
    </submittedName>
</protein>
<dbReference type="Proteomes" id="UP001595698">
    <property type="component" value="Unassembled WGS sequence"/>
</dbReference>
<evidence type="ECO:0000313" key="2">
    <source>
        <dbReference type="Proteomes" id="UP001595698"/>
    </source>
</evidence>
<proteinExistence type="predicted"/>
<comment type="caution">
    <text evidence="1">The sequence shown here is derived from an EMBL/GenBank/DDBJ whole genome shotgun (WGS) entry which is preliminary data.</text>
</comment>
<organism evidence="1 2">
    <name type="scientific">Streptosporangium jomthongense</name>
    <dbReference type="NCBI Taxonomy" id="1193683"/>
    <lineage>
        <taxon>Bacteria</taxon>
        <taxon>Bacillati</taxon>
        <taxon>Actinomycetota</taxon>
        <taxon>Actinomycetes</taxon>
        <taxon>Streptosporangiales</taxon>
        <taxon>Streptosporangiaceae</taxon>
        <taxon>Streptosporangium</taxon>
    </lineage>
</organism>
<name>A0ABV8F2W1_9ACTN</name>
<accession>A0ABV8F2W1</accession>